<keyword evidence="3" id="KW-1185">Reference proteome</keyword>
<evidence type="ECO:0000256" key="1">
    <source>
        <dbReference type="SAM" id="MobiDB-lite"/>
    </source>
</evidence>
<feature type="compositionally biased region" description="Basic and acidic residues" evidence="1">
    <location>
        <begin position="66"/>
        <end position="75"/>
    </location>
</feature>
<feature type="region of interest" description="Disordered" evidence="1">
    <location>
        <begin position="29"/>
        <end position="87"/>
    </location>
</feature>
<feature type="compositionally biased region" description="Basic residues" evidence="1">
    <location>
        <begin position="33"/>
        <end position="44"/>
    </location>
</feature>
<name>A0A1V6RJR9_9EURO</name>
<sequence length="87" mass="9972">MNPTLKWGKLPSAHYNLLFEEVVHPDTAEFPHRHPTAQRRHRAGHQGPAHHEPGFCNGGKVRKRADRVTQAHRFPDGTSWHISPDEE</sequence>
<dbReference type="EMBL" id="MDYP01000041">
    <property type="protein sequence ID" value="OQE01694.1"/>
    <property type="molecule type" value="Genomic_DNA"/>
</dbReference>
<dbReference type="AlphaFoldDB" id="A0A1V6RJR9"/>
<reference evidence="3" key="1">
    <citation type="journal article" date="2017" name="Nat. Microbiol.">
        <title>Global analysis of biosynthetic gene clusters reveals vast potential of secondary metabolite production in Penicillium species.</title>
        <authorList>
            <person name="Nielsen J.C."/>
            <person name="Grijseels S."/>
            <person name="Prigent S."/>
            <person name="Ji B."/>
            <person name="Dainat J."/>
            <person name="Nielsen K.F."/>
            <person name="Frisvad J.C."/>
            <person name="Workman M."/>
            <person name="Nielsen J."/>
        </authorList>
    </citation>
    <scope>NUCLEOTIDE SEQUENCE [LARGE SCALE GENOMIC DNA]</scope>
    <source>
        <strain evidence="3">IBT 29486</strain>
    </source>
</reference>
<proteinExistence type="predicted"/>
<gene>
    <name evidence="2" type="ORF">PENVUL_c041G02295</name>
</gene>
<evidence type="ECO:0000313" key="3">
    <source>
        <dbReference type="Proteomes" id="UP000191518"/>
    </source>
</evidence>
<evidence type="ECO:0000313" key="2">
    <source>
        <dbReference type="EMBL" id="OQE01694.1"/>
    </source>
</evidence>
<organism evidence="2 3">
    <name type="scientific">Penicillium vulpinum</name>
    <dbReference type="NCBI Taxonomy" id="29845"/>
    <lineage>
        <taxon>Eukaryota</taxon>
        <taxon>Fungi</taxon>
        <taxon>Dikarya</taxon>
        <taxon>Ascomycota</taxon>
        <taxon>Pezizomycotina</taxon>
        <taxon>Eurotiomycetes</taxon>
        <taxon>Eurotiomycetidae</taxon>
        <taxon>Eurotiales</taxon>
        <taxon>Aspergillaceae</taxon>
        <taxon>Penicillium</taxon>
    </lineage>
</organism>
<accession>A0A1V6RJR9</accession>
<protein>
    <submittedName>
        <fullName evidence="2">Uncharacterized protein</fullName>
    </submittedName>
</protein>
<comment type="caution">
    <text evidence="2">The sequence shown here is derived from an EMBL/GenBank/DDBJ whole genome shotgun (WGS) entry which is preliminary data.</text>
</comment>
<dbReference type="Proteomes" id="UP000191518">
    <property type="component" value="Unassembled WGS sequence"/>
</dbReference>